<name>A0A645GMU0_9ZZZZ</name>
<dbReference type="AlphaFoldDB" id="A0A645GMU0"/>
<sequence length="148" mass="16749">MLRFRQQLQWPQKHLFPPGIYVAECRLSGFQTDKARNNRAVHLPANPRNQLFGDILFRSNHNIAGRGADDLHHRVRSYPGPDSSCVSVDNADSHIDALRQSKPPCPLFGKFPCRHITRVCFVPQTGRKSIQQGIECGKEILRGITAPR</sequence>
<evidence type="ECO:0000313" key="1">
    <source>
        <dbReference type="EMBL" id="MPN28271.1"/>
    </source>
</evidence>
<dbReference type="EMBL" id="VSSQ01078499">
    <property type="protein sequence ID" value="MPN28271.1"/>
    <property type="molecule type" value="Genomic_DNA"/>
</dbReference>
<comment type="caution">
    <text evidence="1">The sequence shown here is derived from an EMBL/GenBank/DDBJ whole genome shotgun (WGS) entry which is preliminary data.</text>
</comment>
<proteinExistence type="predicted"/>
<organism evidence="1">
    <name type="scientific">bioreactor metagenome</name>
    <dbReference type="NCBI Taxonomy" id="1076179"/>
    <lineage>
        <taxon>unclassified sequences</taxon>
        <taxon>metagenomes</taxon>
        <taxon>ecological metagenomes</taxon>
    </lineage>
</organism>
<reference evidence="1" key="1">
    <citation type="submission" date="2019-08" db="EMBL/GenBank/DDBJ databases">
        <authorList>
            <person name="Kucharzyk K."/>
            <person name="Murdoch R.W."/>
            <person name="Higgins S."/>
            <person name="Loffler F."/>
        </authorList>
    </citation>
    <scope>NUCLEOTIDE SEQUENCE</scope>
</reference>
<protein>
    <submittedName>
        <fullName evidence="1">Uncharacterized protein</fullName>
    </submittedName>
</protein>
<gene>
    <name evidence="1" type="ORF">SDC9_175712</name>
</gene>
<accession>A0A645GMU0</accession>